<protein>
    <submittedName>
        <fullName evidence="2">Spore coat protein U domain protein</fullName>
    </submittedName>
</protein>
<dbReference type="HOGENOM" id="CLU_103262_3_1_4"/>
<dbReference type="InterPro" id="IPR007893">
    <property type="entry name" value="Spore_coat_U/FanG"/>
</dbReference>
<dbReference type="AlphaFoldDB" id="F0QA44"/>
<dbReference type="OrthoDB" id="6506871at2"/>
<dbReference type="PANTHER" id="PTHR37089:SF3">
    <property type="entry name" value="EXPORTED PROTEIN"/>
    <property type="match status" value="1"/>
</dbReference>
<organism evidence="2 3">
    <name type="scientific">Paracidovorax avenae (strain ATCC 19860 / DSM 7227 / CCUG 15838 / JCM 20985 / LMG 2117 / NCPPB 1011)</name>
    <name type="common">Acidovorax avenae</name>
    <dbReference type="NCBI Taxonomy" id="643561"/>
    <lineage>
        <taxon>Bacteria</taxon>
        <taxon>Pseudomonadati</taxon>
        <taxon>Pseudomonadota</taxon>
        <taxon>Betaproteobacteria</taxon>
        <taxon>Burkholderiales</taxon>
        <taxon>Comamonadaceae</taxon>
        <taxon>Paracidovorax</taxon>
    </lineage>
</organism>
<keyword evidence="2" id="KW-0167">Capsid protein</keyword>
<feature type="domain" description="Spore coat protein U/FanG" evidence="1">
    <location>
        <begin position="45"/>
        <end position="192"/>
    </location>
</feature>
<proteinExistence type="predicted"/>
<evidence type="ECO:0000313" key="3">
    <source>
        <dbReference type="Proteomes" id="UP000002482"/>
    </source>
</evidence>
<accession>F0QA44</accession>
<dbReference type="RefSeq" id="WP_013596877.1">
    <property type="nucleotide sequence ID" value="NC_015138.1"/>
</dbReference>
<dbReference type="GeneID" id="34237934"/>
<gene>
    <name evidence="2" type="ordered locus">Acav_4529</name>
</gene>
<dbReference type="Proteomes" id="UP000002482">
    <property type="component" value="Chromosome"/>
</dbReference>
<keyword evidence="3" id="KW-1185">Reference proteome</keyword>
<dbReference type="PANTHER" id="PTHR37089">
    <property type="entry name" value="PROTEIN U-RELATED"/>
    <property type="match status" value="1"/>
</dbReference>
<sequence length="195" mass="19086">MPHAIRAAAWRGGAAGRPAVRTSAAPLLCLATLLPLPAVPATIPTTATLSVNAAIVRGCLVSGAPGQVTGVNFGTIDFGTHSAVRTGSETRLSGSGAGGQALIQCTPGTAVQVAADAGQNAQGSQRRLSNSAGAYVPYALALATAPATALVPNVPAGLTLGGSAAALPFQGTATFPGFGLPAGVYTDTVQVTLSW</sequence>
<reference evidence="2" key="1">
    <citation type="submission" date="2011-02" db="EMBL/GenBank/DDBJ databases">
        <title>Complete sequence of Acidovorax avenae subsp. avenae ATCC 19860.</title>
        <authorList>
            <consortium name="US DOE Joint Genome Institute"/>
            <person name="Lucas S."/>
            <person name="Copeland A."/>
            <person name="Lapidus A."/>
            <person name="Cheng J.-F."/>
            <person name="Goodwin L."/>
            <person name="Pitluck S."/>
            <person name="Chertkov O."/>
            <person name="Held B."/>
            <person name="Detter J.C."/>
            <person name="Han C."/>
            <person name="Tapia R."/>
            <person name="Land M."/>
            <person name="Hauser L."/>
            <person name="Kyrpides N."/>
            <person name="Ivanova N."/>
            <person name="Ovchinnikova G."/>
            <person name="Pagani I."/>
            <person name="Gordon S."/>
            <person name="Woyke T."/>
        </authorList>
    </citation>
    <scope>NUCLEOTIDE SEQUENCE</scope>
    <source>
        <strain evidence="2">ATCC 19860</strain>
    </source>
</reference>
<evidence type="ECO:0000313" key="2">
    <source>
        <dbReference type="EMBL" id="ADX48412.1"/>
    </source>
</evidence>
<keyword evidence="2" id="KW-0946">Virion</keyword>
<evidence type="ECO:0000259" key="1">
    <source>
        <dbReference type="Pfam" id="PF05229"/>
    </source>
</evidence>
<dbReference type="InterPro" id="IPR053167">
    <property type="entry name" value="Spore_coat_component"/>
</dbReference>
<dbReference type="KEGG" id="aaa:Acav_4529"/>
<name>F0QA44_PARA1</name>
<dbReference type="EMBL" id="CP002521">
    <property type="protein sequence ID" value="ADX48412.1"/>
    <property type="molecule type" value="Genomic_DNA"/>
</dbReference>
<dbReference type="Pfam" id="PF05229">
    <property type="entry name" value="SCPU"/>
    <property type="match status" value="1"/>
</dbReference>